<keyword evidence="2" id="KW-1185">Reference proteome</keyword>
<gene>
    <name evidence="1" type="ORF">Taro_002635</name>
</gene>
<accession>A0A843TLF5</accession>
<evidence type="ECO:0000313" key="2">
    <source>
        <dbReference type="Proteomes" id="UP000652761"/>
    </source>
</evidence>
<comment type="caution">
    <text evidence="1">The sequence shown here is derived from an EMBL/GenBank/DDBJ whole genome shotgun (WGS) entry which is preliminary data.</text>
</comment>
<protein>
    <submittedName>
        <fullName evidence="1">Uncharacterized protein</fullName>
    </submittedName>
</protein>
<name>A0A843TLF5_COLES</name>
<evidence type="ECO:0000313" key="1">
    <source>
        <dbReference type="EMBL" id="MQL70313.1"/>
    </source>
</evidence>
<dbReference type="Proteomes" id="UP000652761">
    <property type="component" value="Unassembled WGS sequence"/>
</dbReference>
<dbReference type="AlphaFoldDB" id="A0A843TLF5"/>
<reference evidence="1" key="1">
    <citation type="submission" date="2017-07" db="EMBL/GenBank/DDBJ databases">
        <title>Taro Niue Genome Assembly and Annotation.</title>
        <authorList>
            <person name="Atibalentja N."/>
            <person name="Keating K."/>
            <person name="Fields C.J."/>
        </authorList>
    </citation>
    <scope>NUCLEOTIDE SEQUENCE</scope>
    <source>
        <strain evidence="1">Niue_2</strain>
        <tissue evidence="1">Leaf</tissue>
    </source>
</reference>
<sequence>MRRMSNWSAVLMGHSSGFGVIQGSSEVQSCF</sequence>
<proteinExistence type="predicted"/>
<dbReference type="EMBL" id="NMUH01000063">
    <property type="protein sequence ID" value="MQL70313.1"/>
    <property type="molecule type" value="Genomic_DNA"/>
</dbReference>
<organism evidence="1 2">
    <name type="scientific">Colocasia esculenta</name>
    <name type="common">Wild taro</name>
    <name type="synonym">Arum esculentum</name>
    <dbReference type="NCBI Taxonomy" id="4460"/>
    <lineage>
        <taxon>Eukaryota</taxon>
        <taxon>Viridiplantae</taxon>
        <taxon>Streptophyta</taxon>
        <taxon>Embryophyta</taxon>
        <taxon>Tracheophyta</taxon>
        <taxon>Spermatophyta</taxon>
        <taxon>Magnoliopsida</taxon>
        <taxon>Liliopsida</taxon>
        <taxon>Araceae</taxon>
        <taxon>Aroideae</taxon>
        <taxon>Colocasieae</taxon>
        <taxon>Colocasia</taxon>
    </lineage>
</organism>